<dbReference type="PROSITE" id="PS51746">
    <property type="entry name" value="PPM_2"/>
    <property type="match status" value="1"/>
</dbReference>
<name>A0AAD7HYE4_9AGAR</name>
<evidence type="ECO:0000259" key="1">
    <source>
        <dbReference type="PROSITE" id="PS51746"/>
    </source>
</evidence>
<gene>
    <name evidence="2" type="ORF">DFH07DRAFT_992504</name>
</gene>
<accession>A0AAD7HYE4</accession>
<dbReference type="PANTHER" id="PTHR13832">
    <property type="entry name" value="PROTEIN PHOSPHATASE 2C"/>
    <property type="match status" value="1"/>
</dbReference>
<dbReference type="Pfam" id="PF00481">
    <property type="entry name" value="PP2C"/>
    <property type="match status" value="1"/>
</dbReference>
<dbReference type="Gene3D" id="3.60.40.10">
    <property type="entry name" value="PPM-type phosphatase domain"/>
    <property type="match status" value="1"/>
</dbReference>
<evidence type="ECO:0000313" key="3">
    <source>
        <dbReference type="Proteomes" id="UP001215280"/>
    </source>
</evidence>
<dbReference type="InterPro" id="IPR036457">
    <property type="entry name" value="PPM-type-like_dom_sf"/>
</dbReference>
<comment type="caution">
    <text evidence="2">The sequence shown here is derived from an EMBL/GenBank/DDBJ whole genome shotgun (WGS) entry which is preliminary data.</text>
</comment>
<dbReference type="InterPro" id="IPR001932">
    <property type="entry name" value="PPM-type_phosphatase-like_dom"/>
</dbReference>
<feature type="domain" description="PPM-type phosphatase" evidence="1">
    <location>
        <begin position="11"/>
        <end position="378"/>
    </location>
</feature>
<organism evidence="2 3">
    <name type="scientific">Mycena maculata</name>
    <dbReference type="NCBI Taxonomy" id="230809"/>
    <lineage>
        <taxon>Eukaryota</taxon>
        <taxon>Fungi</taxon>
        <taxon>Dikarya</taxon>
        <taxon>Basidiomycota</taxon>
        <taxon>Agaricomycotina</taxon>
        <taxon>Agaricomycetes</taxon>
        <taxon>Agaricomycetidae</taxon>
        <taxon>Agaricales</taxon>
        <taxon>Marasmiineae</taxon>
        <taxon>Mycenaceae</taxon>
        <taxon>Mycena</taxon>
    </lineage>
</organism>
<dbReference type="PANTHER" id="PTHR13832:SF792">
    <property type="entry name" value="GM14286P"/>
    <property type="match status" value="1"/>
</dbReference>
<dbReference type="GO" id="GO:0004722">
    <property type="term" value="F:protein serine/threonine phosphatase activity"/>
    <property type="evidence" value="ECO:0007669"/>
    <property type="project" value="InterPro"/>
</dbReference>
<dbReference type="InterPro" id="IPR015655">
    <property type="entry name" value="PP2C"/>
</dbReference>
<dbReference type="CDD" id="cd00143">
    <property type="entry name" value="PP2Cc"/>
    <property type="match status" value="1"/>
</dbReference>
<proteinExistence type="predicted"/>
<dbReference type="EMBL" id="JARJLG010000186">
    <property type="protein sequence ID" value="KAJ7731005.1"/>
    <property type="molecule type" value="Genomic_DNA"/>
</dbReference>
<keyword evidence="3" id="KW-1185">Reference proteome</keyword>
<reference evidence="2" key="1">
    <citation type="submission" date="2023-03" db="EMBL/GenBank/DDBJ databases">
        <title>Massive genome expansion in bonnet fungi (Mycena s.s.) driven by repeated elements and novel gene families across ecological guilds.</title>
        <authorList>
            <consortium name="Lawrence Berkeley National Laboratory"/>
            <person name="Harder C.B."/>
            <person name="Miyauchi S."/>
            <person name="Viragh M."/>
            <person name="Kuo A."/>
            <person name="Thoen E."/>
            <person name="Andreopoulos B."/>
            <person name="Lu D."/>
            <person name="Skrede I."/>
            <person name="Drula E."/>
            <person name="Henrissat B."/>
            <person name="Morin E."/>
            <person name="Kohler A."/>
            <person name="Barry K."/>
            <person name="LaButti K."/>
            <person name="Morin E."/>
            <person name="Salamov A."/>
            <person name="Lipzen A."/>
            <person name="Mereny Z."/>
            <person name="Hegedus B."/>
            <person name="Baldrian P."/>
            <person name="Stursova M."/>
            <person name="Weitz H."/>
            <person name="Taylor A."/>
            <person name="Grigoriev I.V."/>
            <person name="Nagy L.G."/>
            <person name="Martin F."/>
            <person name="Kauserud H."/>
        </authorList>
    </citation>
    <scope>NUCLEOTIDE SEQUENCE</scope>
    <source>
        <strain evidence="2">CBHHK188m</strain>
    </source>
</reference>
<dbReference type="Proteomes" id="UP001215280">
    <property type="component" value="Unassembled WGS sequence"/>
</dbReference>
<dbReference type="SUPFAM" id="SSF81606">
    <property type="entry name" value="PP2C-like"/>
    <property type="match status" value="1"/>
</dbReference>
<dbReference type="AlphaFoldDB" id="A0AAD7HYE4"/>
<sequence>MDGPFTTENHKFGEIKIFQSVLPAKNEDRTVVFQFKHNTMIAIFDGHYSDELSNFASEHLPTLVANNFDPNDPEVDIEQKISKIFEDFDQALLSEVTGLFKDFKDKKWSEWSDSSEVHDVIGRGPKDSQFRAGRRAVVGTTVLIGIIDNNKKHIWVVSLGDSDAVCGRMKKGKLTPVMMSERHNCTNTQETLKLAGEHPGEKDLVIHNRVLGVLAVTRALGDHQMKVQERALATKILAYFYPGPVPSACWAEWDAVGNVTPPYLSACPVVRRHDLLKGDILVFASDGLRDSMNRISTAEGIWDSIPAADQWDVIMSLANGEEHQRLGHDCITPEHTKDGDNSASLLIKNVLWGQDAEKKARKLADPYRDDISVVIVDLGWNSAA</sequence>
<evidence type="ECO:0000313" key="2">
    <source>
        <dbReference type="EMBL" id="KAJ7731005.1"/>
    </source>
</evidence>
<protein>
    <submittedName>
        <fullName evidence="2">Phosphatase 2C-like domain-containing protein</fullName>
    </submittedName>
</protein>
<dbReference type="SMART" id="SM00332">
    <property type="entry name" value="PP2Cc"/>
    <property type="match status" value="1"/>
</dbReference>